<evidence type="ECO:0000313" key="2">
    <source>
        <dbReference type="EMBL" id="TCF97317.1"/>
    </source>
</evidence>
<dbReference type="EMBL" id="MWML01001234">
    <property type="protein sequence ID" value="TCF97317.1"/>
    <property type="molecule type" value="Genomic_DNA"/>
</dbReference>
<proteinExistence type="predicted"/>
<keyword evidence="3" id="KW-1185">Reference proteome</keyword>
<keyword evidence="1" id="KW-0812">Transmembrane</keyword>
<dbReference type="PANTHER" id="PTHR23520:SF5">
    <property type="entry name" value="TRANSPORTER, PUTATIVE (AFU_ORTHOLOGUE AFUA_3G04000)-RELATED"/>
    <property type="match status" value="1"/>
</dbReference>
<evidence type="ECO:0000313" key="3">
    <source>
        <dbReference type="Proteomes" id="UP000294200"/>
    </source>
</evidence>
<name>A0A4V2NEI3_9BURK</name>
<dbReference type="PANTHER" id="PTHR23520">
    <property type="entry name" value="TRANSPORTER, PUTATIVE (AFU_ORTHOLOGUE AFUA_3G04000)-RELATED"/>
    <property type="match status" value="1"/>
</dbReference>
<dbReference type="AlphaFoldDB" id="A0A4V2NEI3"/>
<keyword evidence="1" id="KW-0472">Membrane</keyword>
<feature type="transmembrane region" description="Helical" evidence="1">
    <location>
        <begin position="41"/>
        <end position="62"/>
    </location>
</feature>
<evidence type="ECO:0000256" key="1">
    <source>
        <dbReference type="SAM" id="Phobius"/>
    </source>
</evidence>
<feature type="non-terminal residue" evidence="2">
    <location>
        <position position="1"/>
    </location>
</feature>
<gene>
    <name evidence="2" type="ORF">BZM27_55455</name>
</gene>
<accession>A0A4V2NEI3</accession>
<feature type="transmembrane region" description="Helical" evidence="1">
    <location>
        <begin position="74"/>
        <end position="92"/>
    </location>
</feature>
<comment type="caution">
    <text evidence="2">The sequence shown here is derived from an EMBL/GenBank/DDBJ whole genome shotgun (WGS) entry which is preliminary data.</text>
</comment>
<keyword evidence="1" id="KW-1133">Transmembrane helix</keyword>
<protein>
    <submittedName>
        <fullName evidence="2">MFS transporter</fullName>
    </submittedName>
</protein>
<dbReference type="Proteomes" id="UP000294200">
    <property type="component" value="Unassembled WGS sequence"/>
</dbReference>
<sequence>VAFVGTLNPSSGDVSLFLPLEHARLAESATGDARTALFARYSLVGALSAALGALAAGLPDWIAAHAGIPPLTAMRAMFIVYSTTGFIVWVLYRHLPAPHLTADRTHVPVGPSRRIVTHLALLFSVDA</sequence>
<feature type="non-terminal residue" evidence="2">
    <location>
        <position position="127"/>
    </location>
</feature>
<reference evidence="2 3" key="1">
    <citation type="submission" date="2017-02" db="EMBL/GenBank/DDBJ databases">
        <title>Paraburkholderia sophoroidis sp. nov. and Paraburkholderia steynii sp. nov. rhizobial symbionts of the fynbos legume Hypocalyptus sophoroides.</title>
        <authorList>
            <person name="Steenkamp E.T."/>
            <person name="Beukes C.W."/>
            <person name="Van Zyl E."/>
            <person name="Avontuur J."/>
            <person name="Chan W.Y."/>
            <person name="Hassen A."/>
            <person name="Palmer M."/>
            <person name="Mthombeni L."/>
            <person name="Phalane F."/>
            <person name="Sereme K."/>
            <person name="Venter S.N."/>
        </authorList>
    </citation>
    <scope>NUCLEOTIDE SEQUENCE [LARGE SCALE GENOMIC DNA]</scope>
    <source>
        <strain evidence="2 3">HC1.1ba</strain>
    </source>
</reference>
<organism evidence="2 3">
    <name type="scientific">Paraburkholderia steynii</name>
    <dbReference type="NCBI Taxonomy" id="1245441"/>
    <lineage>
        <taxon>Bacteria</taxon>
        <taxon>Pseudomonadati</taxon>
        <taxon>Pseudomonadota</taxon>
        <taxon>Betaproteobacteria</taxon>
        <taxon>Burkholderiales</taxon>
        <taxon>Burkholderiaceae</taxon>
        <taxon>Paraburkholderia</taxon>
    </lineage>
</organism>